<evidence type="ECO:0000313" key="1">
    <source>
        <dbReference type="EMBL" id="CAK9053156.1"/>
    </source>
</evidence>
<organism evidence="1 2">
    <name type="scientific">Durusdinium trenchii</name>
    <dbReference type="NCBI Taxonomy" id="1381693"/>
    <lineage>
        <taxon>Eukaryota</taxon>
        <taxon>Sar</taxon>
        <taxon>Alveolata</taxon>
        <taxon>Dinophyceae</taxon>
        <taxon>Suessiales</taxon>
        <taxon>Symbiodiniaceae</taxon>
        <taxon>Durusdinium</taxon>
    </lineage>
</organism>
<protein>
    <recommendedName>
        <fullName evidence="3">Flagellar associated protein</fullName>
    </recommendedName>
</protein>
<dbReference type="EMBL" id="CAXAMM010023158">
    <property type="protein sequence ID" value="CAK9053156.1"/>
    <property type="molecule type" value="Genomic_DNA"/>
</dbReference>
<evidence type="ECO:0008006" key="3">
    <source>
        <dbReference type="Google" id="ProtNLM"/>
    </source>
</evidence>
<proteinExistence type="predicted"/>
<accession>A0ABP0MNU2</accession>
<name>A0ABP0MNU2_9DINO</name>
<comment type="caution">
    <text evidence="1">The sequence shown here is derived from an EMBL/GenBank/DDBJ whole genome shotgun (WGS) entry which is preliminary data.</text>
</comment>
<sequence>MENGFALDAYHVPKCGAEGPVHGGTMPKASNEAGSLFTEVKKNAKLPGPDYYNKEGKPFGQKAPLGQFSRIARDDHNSKKNWPAVGQYETITPVCTPRTRGGIMAKSARGCLIYDQAVMEGKWKPAPGKYDPQKPEKHVDCLAIAPESKEDKQTKKKGVQLGPGYYSPNFDVMEKRQPAFAVPKQDARANFISKDKDGLSRSTTTPIGSRTADPADETVLNGLSRTVVTARPLFRRHAVDAVDLEGDHAPPCVPRRPSWALRLRRREEHRAHVARGSTEGGVGWNEEIMSEELRGLQN</sequence>
<dbReference type="InterPro" id="IPR010736">
    <property type="entry name" value="SHIPPO-rpt"/>
</dbReference>
<gene>
    <name evidence="1" type="ORF">SCF082_LOCUS29004</name>
</gene>
<reference evidence="1 2" key="1">
    <citation type="submission" date="2024-02" db="EMBL/GenBank/DDBJ databases">
        <authorList>
            <person name="Chen Y."/>
            <person name="Shah S."/>
            <person name="Dougan E. K."/>
            <person name="Thang M."/>
            <person name="Chan C."/>
        </authorList>
    </citation>
    <scope>NUCLEOTIDE SEQUENCE [LARGE SCALE GENOMIC DNA]</scope>
</reference>
<evidence type="ECO:0000313" key="2">
    <source>
        <dbReference type="Proteomes" id="UP001642464"/>
    </source>
</evidence>
<dbReference type="Pfam" id="PF07004">
    <property type="entry name" value="SHIPPO-rpt"/>
    <property type="match status" value="2"/>
</dbReference>
<dbReference type="Proteomes" id="UP001642464">
    <property type="component" value="Unassembled WGS sequence"/>
</dbReference>
<keyword evidence="2" id="KW-1185">Reference proteome</keyword>